<dbReference type="InterPro" id="IPR037191">
    <property type="entry name" value="VPS9_dom_sf"/>
</dbReference>
<evidence type="ECO:0000313" key="3">
    <source>
        <dbReference type="EMBL" id="KAJ3435461.1"/>
    </source>
</evidence>
<dbReference type="InterPro" id="IPR003123">
    <property type="entry name" value="VPS9"/>
</dbReference>
<keyword evidence="1" id="KW-0472">Membrane</keyword>
<organism evidence="3 4">
    <name type="scientific">Anaeramoeba flamelloides</name>
    <dbReference type="NCBI Taxonomy" id="1746091"/>
    <lineage>
        <taxon>Eukaryota</taxon>
        <taxon>Metamonada</taxon>
        <taxon>Anaeramoebidae</taxon>
        <taxon>Anaeramoeba</taxon>
    </lineage>
</organism>
<feature type="domain" description="VPS9" evidence="2">
    <location>
        <begin position="129"/>
        <end position="296"/>
    </location>
</feature>
<feature type="transmembrane region" description="Helical" evidence="1">
    <location>
        <begin position="284"/>
        <end position="309"/>
    </location>
</feature>
<dbReference type="Gene3D" id="1.20.1050.80">
    <property type="entry name" value="VPS9 domain"/>
    <property type="match status" value="1"/>
</dbReference>
<dbReference type="SUPFAM" id="SSF109993">
    <property type="entry name" value="VPS9 domain"/>
    <property type="match status" value="1"/>
</dbReference>
<gene>
    <name evidence="3" type="ORF">M0812_19649</name>
</gene>
<keyword evidence="1" id="KW-0812">Transmembrane</keyword>
<comment type="caution">
    <text evidence="3">The sequence shown here is derived from an EMBL/GenBank/DDBJ whole genome shotgun (WGS) entry which is preliminary data.</text>
</comment>
<evidence type="ECO:0000256" key="1">
    <source>
        <dbReference type="SAM" id="Phobius"/>
    </source>
</evidence>
<keyword evidence="1" id="KW-1133">Transmembrane helix</keyword>
<protein>
    <submittedName>
        <fullName evidence="3">Vps9 domain-containing protein</fullName>
    </submittedName>
</protein>
<dbReference type="Proteomes" id="UP001146793">
    <property type="component" value="Unassembled WGS sequence"/>
</dbReference>
<proteinExistence type="predicted"/>
<sequence length="328" mass="38587">MLIRAQVIKKIKRYQQKVKFITKGEQIDWQDIEYHDYDDNNQSRFDSVILDTRNDEGNRIQKLIQIVKQNGDIDPQEIVAFIKSISNHLITSCNLKINQTDPIYIYTARAIFPKINNFCCLNINSMQIKDLNSQFNSKKKLFLHYTPQDFGVLPKYCRAKNKENSDSDSDNNQAPFQNSIKTLDFLGLHTIPTDMLWEVARAISLLHKEALYNQISFKGKNIKDGLQNAEMLGADDIFPIMVYVVAQAEISDIYSCVHFMRSFSTERESKSELGYSLTTFSGKYLFYIYIYIYIFIYSIFIQNYFILFLKRRNNITWLLNYLFLQIFN</sequence>
<dbReference type="PROSITE" id="PS51205">
    <property type="entry name" value="VPS9"/>
    <property type="match status" value="1"/>
</dbReference>
<evidence type="ECO:0000259" key="2">
    <source>
        <dbReference type="PROSITE" id="PS51205"/>
    </source>
</evidence>
<reference evidence="3" key="1">
    <citation type="submission" date="2022-08" db="EMBL/GenBank/DDBJ databases">
        <title>Novel sulphate-reducing endosymbionts in the free-living metamonad Anaeramoeba.</title>
        <authorList>
            <person name="Jerlstrom-Hultqvist J."/>
            <person name="Cepicka I."/>
            <person name="Gallot-Lavallee L."/>
            <person name="Salas-Leiva D."/>
            <person name="Curtis B.A."/>
            <person name="Zahonova K."/>
            <person name="Pipaliya S."/>
            <person name="Dacks J."/>
            <person name="Roger A.J."/>
        </authorList>
    </citation>
    <scope>NUCLEOTIDE SEQUENCE</scope>
    <source>
        <strain evidence="3">Busselton2</strain>
    </source>
</reference>
<name>A0AAV7Z3G4_9EUKA</name>
<dbReference type="EMBL" id="JANTQA010000040">
    <property type="protein sequence ID" value="KAJ3435461.1"/>
    <property type="molecule type" value="Genomic_DNA"/>
</dbReference>
<accession>A0AAV7Z3G4</accession>
<dbReference type="AlphaFoldDB" id="A0AAV7Z3G4"/>
<evidence type="ECO:0000313" key="4">
    <source>
        <dbReference type="Proteomes" id="UP001146793"/>
    </source>
</evidence>
<dbReference type="Pfam" id="PF02204">
    <property type="entry name" value="VPS9"/>
    <property type="match status" value="1"/>
</dbReference>